<dbReference type="Pfam" id="PF10537">
    <property type="entry name" value="WAC_Acf1_DNA_bd"/>
    <property type="match status" value="1"/>
</dbReference>
<evidence type="ECO:0008006" key="9">
    <source>
        <dbReference type="Google" id="ProtNLM"/>
    </source>
</evidence>
<organism evidence="8">
    <name type="scientific">Arundo donax</name>
    <name type="common">Giant reed</name>
    <name type="synonym">Donax arundinaceus</name>
    <dbReference type="NCBI Taxonomy" id="35708"/>
    <lineage>
        <taxon>Eukaryota</taxon>
        <taxon>Viridiplantae</taxon>
        <taxon>Streptophyta</taxon>
        <taxon>Embryophyta</taxon>
        <taxon>Tracheophyta</taxon>
        <taxon>Spermatophyta</taxon>
        <taxon>Magnoliopsida</taxon>
        <taxon>Liliopsida</taxon>
        <taxon>Poales</taxon>
        <taxon>Poaceae</taxon>
        <taxon>PACMAD clade</taxon>
        <taxon>Arundinoideae</taxon>
        <taxon>Arundineae</taxon>
        <taxon>Arundo</taxon>
    </lineage>
</organism>
<reference evidence="8" key="1">
    <citation type="submission" date="2014-09" db="EMBL/GenBank/DDBJ databases">
        <authorList>
            <person name="Magalhaes I.L.F."/>
            <person name="Oliveira U."/>
            <person name="Santos F.R."/>
            <person name="Vidigal T.H.D.A."/>
            <person name="Brescovit A.D."/>
            <person name="Santos A.J."/>
        </authorList>
    </citation>
    <scope>NUCLEOTIDE SEQUENCE</scope>
    <source>
        <tissue evidence="8">Shoot tissue taken approximately 20 cm above the soil surface</tissue>
    </source>
</reference>
<dbReference type="InterPro" id="IPR028942">
    <property type="entry name" value="WHIM1_dom"/>
</dbReference>
<keyword evidence="2" id="KW-0175">Coiled coil</keyword>
<dbReference type="PROSITE" id="PS50827">
    <property type="entry name" value="DDT"/>
    <property type="match status" value="1"/>
</dbReference>
<dbReference type="Pfam" id="PF15613">
    <property type="entry name" value="WSD"/>
    <property type="match status" value="1"/>
</dbReference>
<feature type="domain" description="WAC" evidence="7">
    <location>
        <begin position="22"/>
        <end position="127"/>
    </location>
</feature>
<feature type="domain" description="DDT" evidence="6">
    <location>
        <begin position="282"/>
        <end position="343"/>
    </location>
</feature>
<dbReference type="InterPro" id="IPR053271">
    <property type="entry name" value="DDT_domain"/>
</dbReference>
<dbReference type="InterPro" id="IPR013136">
    <property type="entry name" value="WSTF_Acf1_Cbp146"/>
</dbReference>
<dbReference type="AlphaFoldDB" id="A0A0A9D0T1"/>
<accession>A0A0A9D0T1</accession>
<evidence type="ECO:0000313" key="8">
    <source>
        <dbReference type="EMBL" id="JAD79245.1"/>
    </source>
</evidence>
<comment type="subcellular location">
    <subcellularLocation>
        <location evidence="1 4">Nucleus</location>
    </subcellularLocation>
</comment>
<evidence type="ECO:0000259" key="6">
    <source>
        <dbReference type="PROSITE" id="PS50827"/>
    </source>
</evidence>
<name>A0A0A9D0T1_ARUDO</name>
<dbReference type="PANTHER" id="PTHR15546:SF2">
    <property type="entry name" value="DDT DOMAIN-CONTAINING PROTEIN DDB_G0282237"/>
    <property type="match status" value="1"/>
</dbReference>
<sequence length="630" mass="73087">MPLFKRTPFFLLEPPKNLDPNEKVFQVRFTKEIFRDYQEYLNRLNFYRQRVWTCKVSGKTNLTYEEALVWEQRAAEKAQQLPKELIVPVLRMIQYSTLNLTDLVNKVYSNLLLGLYEGLELYAKKDGFEAACKILKVIGSGNTKLYEVGWIGQDNAVINTSVVKADDLIRKKAPASRNTLKFFIRDSTSQNCPWILHVDLAKTYGIPTESPEDMMNGDGLYKGRKRLENGTTEDAKKKLKKDETQVELPVKYPIDDLLVKPSADDPVFSKRPPLSTDFRVPIDSVGDLLMVWDFCLSFGRLLCLSPFSLSDLENAICNKESNLILLVEIHAAFFHLLIKDQSEYFTFVQNKKRTRKVTLVTWADYLGDFLEMMSKEELSCKVSTVRRGHYGLIDPGLKLKILRELVDESITTSALREKLDEQIGQQQALAAAKREDARKYRKEQKLNMEGVAENGINHTDAAHNGNESVKDQREGKEQKDLNNFSSSKMGDGKMYLRRHQETETEQQSLQPNPLGKDRFYNRYWFFMREGRFFVESADSKEWGYYSTKEELDALRGSLNIKGTRERALKWQLDKSYDKISNALEKRLKDVEHRLLLEEAVLRRSTRVHAQPKEDNPSRSFLKYVNKWKQK</sequence>
<dbReference type="InterPro" id="IPR018501">
    <property type="entry name" value="DDT_dom"/>
</dbReference>
<protein>
    <recommendedName>
        <fullName evidence="9">DDT domain-containing protein</fullName>
    </recommendedName>
</protein>
<keyword evidence="3 4" id="KW-0539">Nucleus</keyword>
<proteinExistence type="predicted"/>
<evidence type="ECO:0000256" key="3">
    <source>
        <dbReference type="ARBA" id="ARBA00023242"/>
    </source>
</evidence>
<feature type="compositionally biased region" description="Basic and acidic residues" evidence="5">
    <location>
        <begin position="468"/>
        <end position="480"/>
    </location>
</feature>
<dbReference type="PANTHER" id="PTHR15546">
    <property type="entry name" value="BROMODOMAIN ADJACENT TO ZINC FINGER DOMAIN, 2A"/>
    <property type="match status" value="1"/>
</dbReference>
<evidence type="ECO:0000256" key="2">
    <source>
        <dbReference type="ARBA" id="ARBA00023054"/>
    </source>
</evidence>
<dbReference type="Pfam" id="PF02791">
    <property type="entry name" value="DDT"/>
    <property type="match status" value="1"/>
</dbReference>
<evidence type="ECO:0000259" key="7">
    <source>
        <dbReference type="PROSITE" id="PS51136"/>
    </source>
</evidence>
<dbReference type="SMART" id="SM00571">
    <property type="entry name" value="DDT"/>
    <property type="match status" value="1"/>
</dbReference>
<dbReference type="GO" id="GO:0000785">
    <property type="term" value="C:chromatin"/>
    <property type="evidence" value="ECO:0007669"/>
    <property type="project" value="UniProtKB-ARBA"/>
</dbReference>
<dbReference type="EMBL" id="GBRH01218650">
    <property type="protein sequence ID" value="JAD79245.1"/>
    <property type="molecule type" value="Transcribed_RNA"/>
</dbReference>
<evidence type="ECO:0000256" key="4">
    <source>
        <dbReference type="PROSITE-ProRule" id="PRU00475"/>
    </source>
</evidence>
<reference evidence="8" key="2">
    <citation type="journal article" date="2015" name="Data Brief">
        <title>Shoot transcriptome of the giant reed, Arundo donax.</title>
        <authorList>
            <person name="Barrero R.A."/>
            <person name="Guerrero F.D."/>
            <person name="Moolhuijzen P."/>
            <person name="Goolsby J.A."/>
            <person name="Tidwell J."/>
            <person name="Bellgard S.E."/>
            <person name="Bellgard M.I."/>
        </authorList>
    </citation>
    <scope>NUCLEOTIDE SEQUENCE</scope>
    <source>
        <tissue evidence="8">Shoot tissue taken approximately 20 cm above the soil surface</tissue>
    </source>
</reference>
<dbReference type="PROSITE" id="PS51136">
    <property type="entry name" value="WAC"/>
    <property type="match status" value="1"/>
</dbReference>
<dbReference type="Pfam" id="PF15612">
    <property type="entry name" value="WHIM1"/>
    <property type="match status" value="1"/>
</dbReference>
<dbReference type="InterPro" id="IPR028941">
    <property type="entry name" value="WHIM2_dom"/>
</dbReference>
<evidence type="ECO:0000256" key="5">
    <source>
        <dbReference type="SAM" id="MobiDB-lite"/>
    </source>
</evidence>
<dbReference type="GO" id="GO:0005634">
    <property type="term" value="C:nucleus"/>
    <property type="evidence" value="ECO:0007669"/>
    <property type="project" value="UniProtKB-SubCell"/>
</dbReference>
<evidence type="ECO:0000256" key="1">
    <source>
        <dbReference type="ARBA" id="ARBA00004123"/>
    </source>
</evidence>
<feature type="region of interest" description="Disordered" evidence="5">
    <location>
        <begin position="452"/>
        <end position="492"/>
    </location>
</feature>